<evidence type="ECO:0000256" key="2">
    <source>
        <dbReference type="ARBA" id="ARBA00009759"/>
    </source>
</evidence>
<reference evidence="11" key="1">
    <citation type="submission" date="2020-05" db="EMBL/GenBank/DDBJ databases">
        <title>Phylogenomic resolution of chytrid fungi.</title>
        <authorList>
            <person name="Stajich J.E."/>
            <person name="Amses K."/>
            <person name="Simmons R."/>
            <person name="Seto K."/>
            <person name="Myers J."/>
            <person name="Bonds A."/>
            <person name="Quandt C.A."/>
            <person name="Barry K."/>
            <person name="Liu P."/>
            <person name="Grigoriev I."/>
            <person name="Longcore J.E."/>
            <person name="James T.Y."/>
        </authorList>
    </citation>
    <scope>NUCLEOTIDE SEQUENCE</scope>
    <source>
        <strain evidence="11">JEL0379</strain>
    </source>
</reference>
<proteinExistence type="inferred from homology"/>
<dbReference type="InterPro" id="IPR051090">
    <property type="entry name" value="Inositol_monoP_superfamily"/>
</dbReference>
<keyword evidence="6 10" id="KW-0460">Magnesium</keyword>
<comment type="catalytic activity">
    <reaction evidence="9">
        <text>3'-phosphoadenylyl sulfate + H2O = adenosine 5'-phosphosulfate + phosphate</text>
        <dbReference type="Rhea" id="RHEA:77639"/>
        <dbReference type="ChEBI" id="CHEBI:15377"/>
        <dbReference type="ChEBI" id="CHEBI:43474"/>
        <dbReference type="ChEBI" id="CHEBI:58243"/>
        <dbReference type="ChEBI" id="CHEBI:58339"/>
        <dbReference type="EC" id="3.1.3.7"/>
    </reaction>
    <physiologicalReaction direction="left-to-right" evidence="9">
        <dbReference type="Rhea" id="RHEA:77640"/>
    </physiologicalReaction>
</comment>
<feature type="binding site" evidence="10">
    <location>
        <position position="302"/>
    </location>
    <ligand>
        <name>Mg(2+)</name>
        <dbReference type="ChEBI" id="CHEBI:18420"/>
        <label>1</label>
        <note>catalytic</note>
    </ligand>
</feature>
<dbReference type="Gene3D" id="3.30.540.10">
    <property type="entry name" value="Fructose-1,6-Bisphosphatase, subunit A, domain 1"/>
    <property type="match status" value="1"/>
</dbReference>
<organism evidence="11 12">
    <name type="scientific">Geranomyces variabilis</name>
    <dbReference type="NCBI Taxonomy" id="109894"/>
    <lineage>
        <taxon>Eukaryota</taxon>
        <taxon>Fungi</taxon>
        <taxon>Fungi incertae sedis</taxon>
        <taxon>Chytridiomycota</taxon>
        <taxon>Chytridiomycota incertae sedis</taxon>
        <taxon>Chytridiomycetes</taxon>
        <taxon>Spizellomycetales</taxon>
        <taxon>Powellomycetaceae</taxon>
        <taxon>Geranomyces</taxon>
    </lineage>
</organism>
<feature type="binding site" evidence="10">
    <location>
        <position position="156"/>
    </location>
    <ligand>
        <name>Mg(2+)</name>
        <dbReference type="ChEBI" id="CHEBI:18420"/>
        <label>1</label>
        <note>catalytic</note>
    </ligand>
</feature>
<protein>
    <recommendedName>
        <fullName evidence="3">3'(2'),5'-bisphosphate nucleotidase</fullName>
        <ecNumber evidence="3">3.1.3.7</ecNumber>
    </recommendedName>
</protein>
<feature type="binding site" evidence="10">
    <location>
        <position position="154"/>
    </location>
    <ligand>
        <name>Mg(2+)</name>
        <dbReference type="ChEBI" id="CHEBI:18420"/>
        <label>1</label>
        <note>catalytic</note>
    </ligand>
</feature>
<dbReference type="EMBL" id="JADGJQ010000020">
    <property type="protein sequence ID" value="KAJ3179670.1"/>
    <property type="molecule type" value="Genomic_DNA"/>
</dbReference>
<dbReference type="AlphaFoldDB" id="A0AAD5XN69"/>
<gene>
    <name evidence="11" type="ORF">HDU87_002876</name>
</gene>
<dbReference type="PANTHER" id="PTHR43200">
    <property type="entry name" value="PHOSPHATASE"/>
    <property type="match status" value="1"/>
</dbReference>
<feature type="binding site" evidence="10">
    <location>
        <position position="100"/>
    </location>
    <ligand>
        <name>Mg(2+)</name>
        <dbReference type="ChEBI" id="CHEBI:18420"/>
        <label>1</label>
        <note>catalytic</note>
    </ligand>
</feature>
<dbReference type="CDD" id="cd01517">
    <property type="entry name" value="PAP_phosphatase"/>
    <property type="match status" value="1"/>
</dbReference>
<comment type="caution">
    <text evidence="11">The sequence shown here is derived from an EMBL/GenBank/DDBJ whole genome shotgun (WGS) entry which is preliminary data.</text>
</comment>
<evidence type="ECO:0000256" key="4">
    <source>
        <dbReference type="ARBA" id="ARBA00022723"/>
    </source>
</evidence>
<dbReference type="GO" id="GO:0000103">
    <property type="term" value="P:sulfate assimilation"/>
    <property type="evidence" value="ECO:0007669"/>
    <property type="project" value="TreeGrafter"/>
</dbReference>
<dbReference type="InterPro" id="IPR006239">
    <property type="entry name" value="DPNP"/>
</dbReference>
<evidence type="ECO:0000256" key="7">
    <source>
        <dbReference type="ARBA" id="ARBA00044466"/>
    </source>
</evidence>
<dbReference type="FunFam" id="3.40.190.80:FF:000003">
    <property type="entry name" value="PAP-specific phosphatase HAL2-like"/>
    <property type="match status" value="1"/>
</dbReference>
<evidence type="ECO:0000256" key="1">
    <source>
        <dbReference type="ARBA" id="ARBA00001946"/>
    </source>
</evidence>
<sequence length="362" mass="38438">MVQVAFARRGALAFVPTRRILTRPFTMSLSTAAYAREREVATEAVLRASKLCTRVFQNLVSASTIEKKDKSPVTIADYGAQAVVNSILHEAFPNDPIVGEEDSVELRGNAATLDKVVELANSVLDKSLSSSAVLEAIDLGTYAGGKKGRFWTLDPIDGTKGFLRGEQFAVCLALIVDGTVQLGVMGCPNLPVELSKPNGERGCLLTAVRGGGAYQRSFASSSTDKRIHVNPATSPSETQFCESVEAGHSSQSDAAAIAAHVGITRPSVRMDSQCKYAVVARGDAGAYLRLPVSATYEEKIWDHAGGVLLIREAGGSVCDARGRELDFSQGRTLKANKGVVATNGVLHEQIMRAVESVVGAKI</sequence>
<dbReference type="Proteomes" id="UP001212152">
    <property type="component" value="Unassembled WGS sequence"/>
</dbReference>
<evidence type="ECO:0000313" key="12">
    <source>
        <dbReference type="Proteomes" id="UP001212152"/>
    </source>
</evidence>
<keyword evidence="4 10" id="KW-0479">Metal-binding</keyword>
<comment type="catalytic activity">
    <reaction evidence="8">
        <text>adenosine 3',5'-bisphosphate + H2O = AMP + phosphate</text>
        <dbReference type="Rhea" id="RHEA:10040"/>
        <dbReference type="ChEBI" id="CHEBI:15377"/>
        <dbReference type="ChEBI" id="CHEBI:43474"/>
        <dbReference type="ChEBI" id="CHEBI:58343"/>
        <dbReference type="ChEBI" id="CHEBI:456215"/>
        <dbReference type="EC" id="3.1.3.7"/>
    </reaction>
    <physiologicalReaction direction="left-to-right" evidence="8">
        <dbReference type="Rhea" id="RHEA:10041"/>
    </physiologicalReaction>
</comment>
<dbReference type="GO" id="GO:0046872">
    <property type="term" value="F:metal ion binding"/>
    <property type="evidence" value="ECO:0007669"/>
    <property type="project" value="UniProtKB-KW"/>
</dbReference>
<name>A0AAD5XN69_9FUNG</name>
<evidence type="ECO:0000256" key="10">
    <source>
        <dbReference type="PIRSR" id="PIRSR600760-2"/>
    </source>
</evidence>
<dbReference type="EC" id="3.1.3.7" evidence="3"/>
<evidence type="ECO:0000256" key="9">
    <source>
        <dbReference type="ARBA" id="ARBA00044484"/>
    </source>
</evidence>
<dbReference type="NCBIfam" id="TIGR01330">
    <property type="entry name" value="bisphos_HAL2"/>
    <property type="match status" value="1"/>
</dbReference>
<evidence type="ECO:0000256" key="5">
    <source>
        <dbReference type="ARBA" id="ARBA00022801"/>
    </source>
</evidence>
<comment type="cofactor">
    <cofactor evidence="1 10">
        <name>Mg(2+)</name>
        <dbReference type="ChEBI" id="CHEBI:18420"/>
    </cofactor>
</comment>
<evidence type="ECO:0000256" key="6">
    <source>
        <dbReference type="ARBA" id="ARBA00022842"/>
    </source>
</evidence>
<evidence type="ECO:0000313" key="11">
    <source>
        <dbReference type="EMBL" id="KAJ3179670.1"/>
    </source>
</evidence>
<accession>A0AAD5XN69</accession>
<keyword evidence="12" id="KW-1185">Reference proteome</keyword>
<dbReference type="GO" id="GO:0008441">
    <property type="term" value="F:3'(2'),5'-bisphosphate nucleotidase activity"/>
    <property type="evidence" value="ECO:0007669"/>
    <property type="project" value="UniProtKB-EC"/>
</dbReference>
<dbReference type="PRINTS" id="PR00377">
    <property type="entry name" value="IMPHPHTASES"/>
</dbReference>
<dbReference type="PANTHER" id="PTHR43200:SF6">
    <property type="entry name" value="3'(2'),5'-BISPHOSPHATE NUCLEOTIDASE"/>
    <property type="match status" value="1"/>
</dbReference>
<dbReference type="SUPFAM" id="SSF56655">
    <property type="entry name" value="Carbohydrate phosphatase"/>
    <property type="match status" value="1"/>
</dbReference>
<evidence type="ECO:0000256" key="8">
    <source>
        <dbReference type="ARBA" id="ARBA00044479"/>
    </source>
</evidence>
<dbReference type="Gene3D" id="3.40.190.80">
    <property type="match status" value="1"/>
</dbReference>
<dbReference type="InterPro" id="IPR000760">
    <property type="entry name" value="Inositol_monophosphatase-like"/>
</dbReference>
<evidence type="ECO:0000256" key="3">
    <source>
        <dbReference type="ARBA" id="ARBA00012633"/>
    </source>
</evidence>
<comment type="similarity">
    <text evidence="2">Belongs to the inositol monophosphatase superfamily.</text>
</comment>
<dbReference type="PROSITE" id="PS00630">
    <property type="entry name" value="IMP_2"/>
    <property type="match status" value="1"/>
</dbReference>
<comment type="catalytic activity">
    <reaction evidence="7">
        <text>adenosine 2',5'-bisphosphate + H2O = AMP + phosphate</text>
        <dbReference type="Rhea" id="RHEA:77643"/>
        <dbReference type="ChEBI" id="CHEBI:15377"/>
        <dbReference type="ChEBI" id="CHEBI:43474"/>
        <dbReference type="ChEBI" id="CHEBI:194156"/>
        <dbReference type="ChEBI" id="CHEBI:456215"/>
        <dbReference type="EC" id="3.1.3.7"/>
    </reaction>
    <physiologicalReaction direction="left-to-right" evidence="7">
        <dbReference type="Rhea" id="RHEA:77644"/>
    </physiologicalReaction>
</comment>
<feature type="binding site" evidence="10">
    <location>
        <position position="157"/>
    </location>
    <ligand>
        <name>Mg(2+)</name>
        <dbReference type="ChEBI" id="CHEBI:18420"/>
        <label>1</label>
        <note>catalytic</note>
    </ligand>
</feature>
<keyword evidence="5" id="KW-0378">Hydrolase</keyword>
<dbReference type="PROSITE" id="PS00629">
    <property type="entry name" value="IMP_1"/>
    <property type="match status" value="1"/>
</dbReference>
<dbReference type="InterPro" id="IPR020550">
    <property type="entry name" value="Inositol_monophosphatase_CS"/>
</dbReference>
<dbReference type="GO" id="GO:0046854">
    <property type="term" value="P:phosphatidylinositol phosphate biosynthetic process"/>
    <property type="evidence" value="ECO:0007669"/>
    <property type="project" value="InterPro"/>
</dbReference>
<dbReference type="Pfam" id="PF00459">
    <property type="entry name" value="Inositol_P"/>
    <property type="match status" value="1"/>
</dbReference>
<dbReference type="InterPro" id="IPR020583">
    <property type="entry name" value="Inositol_monoP_metal-BS"/>
</dbReference>